<name>A0A9D5QDI9_UNCW3</name>
<dbReference type="Gene3D" id="1.20.120.330">
    <property type="entry name" value="Nucleotidyltransferases domain 2"/>
    <property type="match status" value="1"/>
</dbReference>
<evidence type="ECO:0008006" key="4">
    <source>
        <dbReference type="Google" id="ProtNLM"/>
    </source>
</evidence>
<comment type="caution">
    <text evidence="2">The sequence shown here is derived from an EMBL/GenBank/DDBJ whole genome shotgun (WGS) entry which is preliminary data.</text>
</comment>
<dbReference type="AlphaFoldDB" id="A0A9D5QDI9"/>
<protein>
    <recommendedName>
        <fullName evidence="4">HEPN domain-containing protein</fullName>
    </recommendedName>
</protein>
<evidence type="ECO:0000313" key="3">
    <source>
        <dbReference type="Proteomes" id="UP000630660"/>
    </source>
</evidence>
<proteinExistence type="predicted"/>
<gene>
    <name evidence="2" type="ORF">GF359_02655</name>
</gene>
<accession>A0A9D5QDI9</accession>
<dbReference type="Proteomes" id="UP000630660">
    <property type="component" value="Unassembled WGS sequence"/>
</dbReference>
<feature type="region of interest" description="Disordered" evidence="1">
    <location>
        <begin position="1"/>
        <end position="21"/>
    </location>
</feature>
<evidence type="ECO:0000256" key="1">
    <source>
        <dbReference type="SAM" id="MobiDB-lite"/>
    </source>
</evidence>
<reference evidence="2" key="1">
    <citation type="submission" date="2019-11" db="EMBL/GenBank/DDBJ databases">
        <title>Microbial mats filling the niche in hypersaline microbial mats.</title>
        <authorList>
            <person name="Wong H.L."/>
            <person name="Macleod F.I."/>
            <person name="White R.A. III"/>
            <person name="Burns B.P."/>
        </authorList>
    </citation>
    <scope>NUCLEOTIDE SEQUENCE</scope>
    <source>
        <strain evidence="2">Bin_327</strain>
    </source>
</reference>
<evidence type="ECO:0000313" key="2">
    <source>
        <dbReference type="EMBL" id="MBD3364095.1"/>
    </source>
</evidence>
<dbReference type="EMBL" id="WJKJ01000082">
    <property type="protein sequence ID" value="MBD3364095.1"/>
    <property type="molecule type" value="Genomic_DNA"/>
</dbReference>
<organism evidence="2 3">
    <name type="scientific">candidate division WOR-3 bacterium</name>
    <dbReference type="NCBI Taxonomy" id="2052148"/>
    <lineage>
        <taxon>Bacteria</taxon>
        <taxon>Bacteria division WOR-3</taxon>
    </lineage>
</organism>
<sequence>MAKSLGGDSKANPSQEAKLRSAVSRSYFAVYCYSRNLAIKYLEFAPTHSVYDHKNLREHLKQHSKASVARWLGDLRRFRDDCDYDDRVPNLQGVMIKSLECAEKVFEELT</sequence>